<dbReference type="PANTHER" id="PTHR33745">
    <property type="entry name" value="RSBT ANTAGONIST PROTEIN RSBS-RELATED"/>
    <property type="match status" value="1"/>
</dbReference>
<organism evidence="2 3">
    <name type="scientific">Peribacillus deserti</name>
    <dbReference type="NCBI Taxonomy" id="673318"/>
    <lineage>
        <taxon>Bacteria</taxon>
        <taxon>Bacillati</taxon>
        <taxon>Bacillota</taxon>
        <taxon>Bacilli</taxon>
        <taxon>Bacillales</taxon>
        <taxon>Bacillaceae</taxon>
        <taxon>Peribacillus</taxon>
    </lineage>
</organism>
<comment type="caution">
    <text evidence="2">The sequence shown here is derived from an EMBL/GenBank/DDBJ whole genome shotgun (WGS) entry which is preliminary data.</text>
</comment>
<dbReference type="EMBL" id="JAFBFI010000002">
    <property type="protein sequence ID" value="MBM7691458.1"/>
    <property type="molecule type" value="Genomic_DNA"/>
</dbReference>
<evidence type="ECO:0000313" key="3">
    <source>
        <dbReference type="Proteomes" id="UP000823486"/>
    </source>
</evidence>
<proteinExistence type="predicted"/>
<dbReference type="SUPFAM" id="SSF52091">
    <property type="entry name" value="SpoIIaa-like"/>
    <property type="match status" value="1"/>
</dbReference>
<keyword evidence="3" id="KW-1185">Reference proteome</keyword>
<dbReference type="Pfam" id="PF01740">
    <property type="entry name" value="STAS"/>
    <property type="match status" value="1"/>
</dbReference>
<name>A0ABS2QE70_9BACI</name>
<reference evidence="2 3" key="1">
    <citation type="submission" date="2021-01" db="EMBL/GenBank/DDBJ databases">
        <title>Genomic Encyclopedia of Type Strains, Phase IV (KMG-IV): sequencing the most valuable type-strain genomes for metagenomic binning, comparative biology and taxonomic classification.</title>
        <authorList>
            <person name="Goeker M."/>
        </authorList>
    </citation>
    <scope>NUCLEOTIDE SEQUENCE [LARGE SCALE GENOMIC DNA]</scope>
    <source>
        <strain evidence="2 3">DSM 105482</strain>
    </source>
</reference>
<dbReference type="CDD" id="cd07041">
    <property type="entry name" value="STAS_RsbR_RsbS_like"/>
    <property type="match status" value="1"/>
</dbReference>
<gene>
    <name evidence="2" type="ORF">JOC77_000863</name>
</gene>
<feature type="domain" description="STAS" evidence="1">
    <location>
        <begin position="159"/>
        <end position="270"/>
    </location>
</feature>
<dbReference type="InterPro" id="IPR002645">
    <property type="entry name" value="STAS_dom"/>
</dbReference>
<dbReference type="RefSeq" id="WP_204538978.1">
    <property type="nucleotide sequence ID" value="NZ_JAFBFI010000002.1"/>
</dbReference>
<dbReference type="PANTHER" id="PTHR33745:SF8">
    <property type="entry name" value="BLUE-LIGHT PHOTORECEPTOR"/>
    <property type="match status" value="1"/>
</dbReference>
<dbReference type="InterPro" id="IPR036513">
    <property type="entry name" value="STAS_dom_sf"/>
</dbReference>
<dbReference type="Proteomes" id="UP000823486">
    <property type="component" value="Unassembled WGS sequence"/>
</dbReference>
<dbReference type="InterPro" id="IPR051932">
    <property type="entry name" value="Bact_StressResp_Reg"/>
</dbReference>
<sequence>MSSVDIVATYILNHAETISKEIVTYNVNKIEITLPNELIERSIAINSEFLKFLGKTLISPDEIVADEFIPWYRKYLEQENTPMTNISSLIKPYAETRQQLINMITKISIEHGLSTEDVVNIISRISYLLDLSITETIVSREQAAEEINNNNQKVITELSSPVVPIQNGMAILPLIGEMDLDRSEHIMNSVIPKISQMKIKCLIIDFSGMASVDTEMASRIFNIYDILRLLGINAMFTGIRPDLATKIIGAGIDFSSLNTFATVQQAILNNEC</sequence>
<dbReference type="PROSITE" id="PS50801">
    <property type="entry name" value="STAS"/>
    <property type="match status" value="1"/>
</dbReference>
<accession>A0ABS2QE70</accession>
<dbReference type="Gene3D" id="3.30.750.24">
    <property type="entry name" value="STAS domain"/>
    <property type="match status" value="1"/>
</dbReference>
<evidence type="ECO:0000313" key="2">
    <source>
        <dbReference type="EMBL" id="MBM7691458.1"/>
    </source>
</evidence>
<protein>
    <submittedName>
        <fullName evidence="2">RsbT co-antagonist protein RsbR</fullName>
    </submittedName>
</protein>
<evidence type="ECO:0000259" key="1">
    <source>
        <dbReference type="PROSITE" id="PS50801"/>
    </source>
</evidence>